<feature type="region of interest" description="Disordered" evidence="2">
    <location>
        <begin position="204"/>
        <end position="254"/>
    </location>
</feature>
<evidence type="ECO:0000256" key="1">
    <source>
        <dbReference type="SAM" id="Coils"/>
    </source>
</evidence>
<dbReference type="OrthoDB" id="5326588at2759"/>
<reference evidence="3" key="1">
    <citation type="journal article" date="2020" name="BMC Genomics">
        <title>Correction to: Identification and distribution of gene clusters required for synthesis of sphingolipid metabolism inhibitors in diverse species of the filamentous fungus Fusarium.</title>
        <authorList>
            <person name="Kim H.S."/>
            <person name="Lohmar J.M."/>
            <person name="Busman M."/>
            <person name="Brown D.W."/>
            <person name="Naumann T.A."/>
            <person name="Divon H.H."/>
            <person name="Lysoe E."/>
            <person name="Uhlig S."/>
            <person name="Proctor R.H."/>
        </authorList>
    </citation>
    <scope>NUCLEOTIDE SEQUENCE</scope>
    <source>
        <strain evidence="3">NRRL 20472</strain>
    </source>
</reference>
<proteinExistence type="predicted"/>
<feature type="compositionally biased region" description="Basic residues" evidence="2">
    <location>
        <begin position="228"/>
        <end position="238"/>
    </location>
</feature>
<evidence type="ECO:0000313" key="3">
    <source>
        <dbReference type="EMBL" id="KAF4955917.1"/>
    </source>
</evidence>
<dbReference type="AlphaFoldDB" id="A0A8H4TE02"/>
<organism evidence="3 4">
    <name type="scientific">Fusarium sarcochroum</name>
    <dbReference type="NCBI Taxonomy" id="1208366"/>
    <lineage>
        <taxon>Eukaryota</taxon>
        <taxon>Fungi</taxon>
        <taxon>Dikarya</taxon>
        <taxon>Ascomycota</taxon>
        <taxon>Pezizomycotina</taxon>
        <taxon>Sordariomycetes</taxon>
        <taxon>Hypocreomycetidae</taxon>
        <taxon>Hypocreales</taxon>
        <taxon>Nectriaceae</taxon>
        <taxon>Fusarium</taxon>
        <taxon>Fusarium lateritium species complex</taxon>
    </lineage>
</organism>
<protein>
    <recommendedName>
        <fullName evidence="5">Mfs allantoate</fullName>
    </recommendedName>
</protein>
<gene>
    <name evidence="3" type="ORF">FSARC_11732</name>
</gene>
<evidence type="ECO:0000256" key="2">
    <source>
        <dbReference type="SAM" id="MobiDB-lite"/>
    </source>
</evidence>
<sequence>MQTDSFAAFTLGKSMACKVYKKRNAKLDALDNDPSLYLKTTKTPLANDGFSTISDQKTLQEAYIDKLIGQRRLVDRAMTRAVKRAGQVLFEKGQWYDWVRDVQDEEEANRVQEQKKLKQEATLSKRHMKQLEARLNLMRQKEEQKRQDAFLEDACRERMAMTEDESDDAAWDPIQDLEGNKWNRYIDLIKHFLWMDLSNPAIDNPTSTDAPSSTEVREPVPVEEPKALSRRNKKKKKATASSSSSSARKDSTGAGDMALVGQMKLLALQEKGQHDTEHDLKEPDKNNIETEEEMRKRLSQGVKKNLDNIAGMQLVGTLENPHETWDRTAPMSDDEVNSLIHDIREIKLLLFCRLVLSQASLLPAALRASSVAEPTLQDTRDACADFARGDEADEELPSEDDEDDDETLEELLQGDKRYHHLHTRDWFGEEVLKGGSWGRWKKIKKRIKKSRPLRTKVTICGKSIWNHASESAMSRDGWLQFSVMAKDCDLKHAIQLCRNWNEFFQQLQQLGFFPYFNDLEADRVSHHHQVGGRSQLRRQHDIVEMRNVIVGNMKRNDHVTRRFIQYLLMRAGEVLVMVRDGKTGRVVTTPPRDELWTYLKKQGLGRASKNEWHNILEMGPDFFKLTDAFPEWRFGFQDYYDVFIWDFAPGQSYLDMYNIIVLELRNAWRIKQPRDMYLHMKPLLQSLHRNEETMRTRQIKPDENISSLWDTITDERSEFRLWDINSKSMTFRSDSEMAMSPYMFYNDVNIAEDAILFPDELLTNKKKVPFREIKNGVSSIEDGVLPSTARHVAKGSEAINRGKDPMKAIRAAKDQEEDIIWGLPEVWKTGLVQARREKPSKERRALLERTGLVNAHKSLTFDRRMDSSDPMEMMERDRSFSFKQSFHAGDLEPGYNKKYKLVQERLHAMLRTPHAGPTDWVWFIADILGWLELRGDYDDYVQDPQAPWSHSFIVQDLVQAFAMTAMFFPESDRAKLVTMFINSVQCEEFRKSGLFDQKERSKTRPDWRSRTSYKFREKEFWKQWKDFYDEKLGIGLIVYQAGVIAPANIQNDPQVVLGMATASKDSHCPDERDLFINYEDQYGNFPMKFPPFFVHP</sequence>
<evidence type="ECO:0000313" key="4">
    <source>
        <dbReference type="Proteomes" id="UP000622797"/>
    </source>
</evidence>
<dbReference type="Proteomes" id="UP000622797">
    <property type="component" value="Unassembled WGS sequence"/>
</dbReference>
<comment type="caution">
    <text evidence="3">The sequence shown here is derived from an EMBL/GenBank/DDBJ whole genome shotgun (WGS) entry which is preliminary data.</text>
</comment>
<keyword evidence="4" id="KW-1185">Reference proteome</keyword>
<name>A0A8H4TE02_9HYPO</name>
<feature type="compositionally biased region" description="Polar residues" evidence="2">
    <location>
        <begin position="204"/>
        <end position="214"/>
    </location>
</feature>
<feature type="compositionally biased region" description="Basic and acidic residues" evidence="2">
    <location>
        <begin position="215"/>
        <end position="227"/>
    </location>
</feature>
<accession>A0A8H4TE02</accession>
<reference evidence="3" key="2">
    <citation type="submission" date="2020-05" db="EMBL/GenBank/DDBJ databases">
        <authorList>
            <person name="Kim H.-S."/>
            <person name="Proctor R.H."/>
            <person name="Brown D.W."/>
        </authorList>
    </citation>
    <scope>NUCLEOTIDE SEQUENCE</scope>
    <source>
        <strain evidence="3">NRRL 20472</strain>
    </source>
</reference>
<keyword evidence="1" id="KW-0175">Coiled coil</keyword>
<evidence type="ECO:0008006" key="5">
    <source>
        <dbReference type="Google" id="ProtNLM"/>
    </source>
</evidence>
<dbReference type="EMBL" id="JABEXW010000767">
    <property type="protein sequence ID" value="KAF4955917.1"/>
    <property type="molecule type" value="Genomic_DNA"/>
</dbReference>
<feature type="coiled-coil region" evidence="1">
    <location>
        <begin position="114"/>
        <end position="148"/>
    </location>
</feature>